<evidence type="ECO:0000313" key="4">
    <source>
        <dbReference type="Proteomes" id="UP001186944"/>
    </source>
</evidence>
<dbReference type="SMART" id="SM00198">
    <property type="entry name" value="SCP"/>
    <property type="match status" value="1"/>
</dbReference>
<comment type="caution">
    <text evidence="3">The sequence shown here is derived from an EMBL/GenBank/DDBJ whole genome shotgun (WGS) entry which is preliminary data.</text>
</comment>
<dbReference type="Gene3D" id="3.40.33.10">
    <property type="entry name" value="CAP"/>
    <property type="match status" value="1"/>
</dbReference>
<dbReference type="PRINTS" id="PR00837">
    <property type="entry name" value="V5TPXLIKE"/>
</dbReference>
<dbReference type="InterPro" id="IPR035940">
    <property type="entry name" value="CAP_sf"/>
</dbReference>
<evidence type="ECO:0000259" key="2">
    <source>
        <dbReference type="SMART" id="SM00198"/>
    </source>
</evidence>
<feature type="signal peptide" evidence="1">
    <location>
        <begin position="1"/>
        <end position="17"/>
    </location>
</feature>
<keyword evidence="4" id="KW-1185">Reference proteome</keyword>
<feature type="chain" id="PRO_5041725389" description="SCP domain-containing protein" evidence="1">
    <location>
        <begin position="18"/>
        <end position="252"/>
    </location>
</feature>
<dbReference type="EMBL" id="VSWD01000005">
    <property type="protein sequence ID" value="KAK3100997.1"/>
    <property type="molecule type" value="Genomic_DNA"/>
</dbReference>
<keyword evidence="1" id="KW-0732">Signal</keyword>
<dbReference type="AlphaFoldDB" id="A0AA89C9G1"/>
<proteinExistence type="predicted"/>
<dbReference type="InterPro" id="IPR002413">
    <property type="entry name" value="V5_allergen-like"/>
</dbReference>
<protein>
    <recommendedName>
        <fullName evidence="2">SCP domain-containing protein</fullName>
    </recommendedName>
</protein>
<dbReference type="PRINTS" id="PR00838">
    <property type="entry name" value="V5ALLERGEN"/>
</dbReference>
<dbReference type="Proteomes" id="UP001186944">
    <property type="component" value="Unassembled WGS sequence"/>
</dbReference>
<evidence type="ECO:0000313" key="3">
    <source>
        <dbReference type="EMBL" id="KAK3100997.1"/>
    </source>
</evidence>
<organism evidence="3 4">
    <name type="scientific">Pinctada imbricata</name>
    <name type="common">Atlantic pearl-oyster</name>
    <name type="synonym">Pinctada martensii</name>
    <dbReference type="NCBI Taxonomy" id="66713"/>
    <lineage>
        <taxon>Eukaryota</taxon>
        <taxon>Metazoa</taxon>
        <taxon>Spiralia</taxon>
        <taxon>Lophotrochozoa</taxon>
        <taxon>Mollusca</taxon>
        <taxon>Bivalvia</taxon>
        <taxon>Autobranchia</taxon>
        <taxon>Pteriomorphia</taxon>
        <taxon>Pterioida</taxon>
        <taxon>Pterioidea</taxon>
        <taxon>Pteriidae</taxon>
        <taxon>Pinctada</taxon>
    </lineage>
</organism>
<dbReference type="InterPro" id="IPR001283">
    <property type="entry name" value="CRISP-related"/>
</dbReference>
<dbReference type="PANTHER" id="PTHR10334">
    <property type="entry name" value="CYSTEINE-RICH SECRETORY PROTEIN-RELATED"/>
    <property type="match status" value="1"/>
</dbReference>
<dbReference type="InterPro" id="IPR014044">
    <property type="entry name" value="CAP_dom"/>
</dbReference>
<reference evidence="3" key="1">
    <citation type="submission" date="2019-08" db="EMBL/GenBank/DDBJ databases">
        <title>The improved chromosome-level genome for the pearl oyster Pinctada fucata martensii using PacBio sequencing and Hi-C.</title>
        <authorList>
            <person name="Zheng Z."/>
        </authorList>
    </citation>
    <scope>NUCLEOTIDE SEQUENCE</scope>
    <source>
        <strain evidence="3">ZZ-2019</strain>
        <tissue evidence="3">Adductor muscle</tissue>
    </source>
</reference>
<name>A0AA89C9G1_PINIB</name>
<dbReference type="SUPFAM" id="SSF55797">
    <property type="entry name" value="PR-1-like"/>
    <property type="match status" value="1"/>
</dbReference>
<sequence>MMFAGAFLLTFALAAQGAYLSTSNGDSTEIAMREAVELYAEEEMDGEGVVKDSKVNKRGFERRSTPTDAEVKADYMAAHIRNRGSVSPTATNMKHIRWSTELAAVAQEWAETCSWTHNPDRSSKSPSFGYVGENKYLRTGNFNMTRSVDYWMLEASKYDYDTQTCSSGICSHYTQVVWHNSEFVGCGISFCASMIGLDGWNNVYYHVCNYGPGGNYNGQDPYTSGTICADCSSDDPFCCKDNQCLVAETHEG</sequence>
<gene>
    <name evidence="3" type="ORF">FSP39_000086</name>
</gene>
<evidence type="ECO:0000256" key="1">
    <source>
        <dbReference type="SAM" id="SignalP"/>
    </source>
</evidence>
<dbReference type="Pfam" id="PF00188">
    <property type="entry name" value="CAP"/>
    <property type="match status" value="1"/>
</dbReference>
<feature type="domain" description="SCP" evidence="2">
    <location>
        <begin position="70"/>
        <end position="218"/>
    </location>
</feature>
<accession>A0AA89C9G1</accession>